<evidence type="ECO:0000313" key="4">
    <source>
        <dbReference type="Proteomes" id="UP000507470"/>
    </source>
</evidence>
<evidence type="ECO:0000259" key="2">
    <source>
        <dbReference type="Pfam" id="PF00339"/>
    </source>
</evidence>
<dbReference type="GO" id="GO:0005737">
    <property type="term" value="C:cytoplasm"/>
    <property type="evidence" value="ECO:0007669"/>
    <property type="project" value="TreeGrafter"/>
</dbReference>
<evidence type="ECO:0000256" key="1">
    <source>
        <dbReference type="ARBA" id="ARBA00005298"/>
    </source>
</evidence>
<dbReference type="AlphaFoldDB" id="A0A6J8D455"/>
<reference evidence="3 4" key="1">
    <citation type="submission" date="2020-06" db="EMBL/GenBank/DDBJ databases">
        <authorList>
            <person name="Li R."/>
            <person name="Bekaert M."/>
        </authorList>
    </citation>
    <scope>NUCLEOTIDE SEQUENCE [LARGE SCALE GENOMIC DNA]</scope>
    <source>
        <strain evidence="4">wild</strain>
    </source>
</reference>
<accession>A0A6J8D455</accession>
<proteinExistence type="inferred from homology"/>
<dbReference type="SUPFAM" id="SSF81296">
    <property type="entry name" value="E set domains"/>
    <property type="match status" value="1"/>
</dbReference>
<dbReference type="InterPro" id="IPR011021">
    <property type="entry name" value="Arrestin-like_N"/>
</dbReference>
<dbReference type="Proteomes" id="UP000507470">
    <property type="component" value="Unassembled WGS sequence"/>
</dbReference>
<gene>
    <name evidence="3" type="ORF">MCOR_36390</name>
</gene>
<dbReference type="Gene3D" id="2.60.40.640">
    <property type="match status" value="1"/>
</dbReference>
<dbReference type="PANTHER" id="PTHR11188">
    <property type="entry name" value="ARRESTIN DOMAIN CONTAINING PROTEIN"/>
    <property type="match status" value="1"/>
</dbReference>
<protein>
    <recommendedName>
        <fullName evidence="2">Arrestin-like N-terminal domain-containing protein</fullName>
    </recommendedName>
</protein>
<dbReference type="OrthoDB" id="7785529at2759"/>
<dbReference type="InterPro" id="IPR014756">
    <property type="entry name" value="Ig_E-set"/>
</dbReference>
<dbReference type="EMBL" id="CACVKT020006490">
    <property type="protein sequence ID" value="CAC5402451.1"/>
    <property type="molecule type" value="Genomic_DNA"/>
</dbReference>
<dbReference type="PANTHER" id="PTHR11188:SF176">
    <property type="entry name" value="ARRESTIN DOMAIN-CONTAINING PROTEIN 1"/>
    <property type="match status" value="1"/>
</dbReference>
<name>A0A6J8D455_MYTCO</name>
<sequence>MNQIILRTHKSAYEPGEEIFGVVYLNIANPTAGTGVCVRFEGYEHFIYNSGIRDDPEYLVKKQYIDCPFDLYKSQDNLGIGSYVFPFRFQLLNDLPGSYKASSTGGDKWWKARIQYWISAELIHAETVKVTQDVVINQALPNTVRPSGPTQNTIETIDIAKLPLYSRKLSVTARLFEHIHISGGVARLRIIITNNTKVNVKTIYVKLFGVFALMTKGPKLNPDDPCVTEIDDNVIIEPTENPHLIWEAMPVEGCNSEILNTGIDNVHVPLQYKDGTPLPPTVSSKYHIKCTYEIEVIVELENLKRASLMLPLHCVRHTQDDTWSKWQAPQWVYDTEILTSSSRFSVPENMLNGPAFSGIPRFQPLS</sequence>
<keyword evidence="4" id="KW-1185">Reference proteome</keyword>
<dbReference type="InterPro" id="IPR014752">
    <property type="entry name" value="Arrestin-like_C"/>
</dbReference>
<dbReference type="InterPro" id="IPR050357">
    <property type="entry name" value="Arrestin_domain-protein"/>
</dbReference>
<dbReference type="Pfam" id="PF00339">
    <property type="entry name" value="Arrestin_N"/>
    <property type="match status" value="1"/>
</dbReference>
<organism evidence="3 4">
    <name type="scientific">Mytilus coruscus</name>
    <name type="common">Sea mussel</name>
    <dbReference type="NCBI Taxonomy" id="42192"/>
    <lineage>
        <taxon>Eukaryota</taxon>
        <taxon>Metazoa</taxon>
        <taxon>Spiralia</taxon>
        <taxon>Lophotrochozoa</taxon>
        <taxon>Mollusca</taxon>
        <taxon>Bivalvia</taxon>
        <taxon>Autobranchia</taxon>
        <taxon>Pteriomorphia</taxon>
        <taxon>Mytilida</taxon>
        <taxon>Mytiloidea</taxon>
        <taxon>Mytilidae</taxon>
        <taxon>Mytilinae</taxon>
        <taxon>Mytilus</taxon>
    </lineage>
</organism>
<feature type="domain" description="Arrestin-like N-terminal" evidence="2">
    <location>
        <begin position="4"/>
        <end position="127"/>
    </location>
</feature>
<comment type="similarity">
    <text evidence="1">Belongs to the arrestin family.</text>
</comment>
<dbReference type="GO" id="GO:0015031">
    <property type="term" value="P:protein transport"/>
    <property type="evidence" value="ECO:0007669"/>
    <property type="project" value="TreeGrafter"/>
</dbReference>
<evidence type="ECO:0000313" key="3">
    <source>
        <dbReference type="EMBL" id="CAC5402451.1"/>
    </source>
</evidence>